<proteinExistence type="predicted"/>
<dbReference type="EMBL" id="MUMY01000008">
    <property type="protein sequence ID" value="ONM48599.1"/>
    <property type="molecule type" value="Genomic_DNA"/>
</dbReference>
<sequence length="119" mass="13640">MPQRAKATATDRVFGALANPTRRDILALLLEGSQPVQAIADHFDMARPSVSEHLKVLRDCGLVSEEKHGRHRYYRINPDPLHDLQSWLSPYERYWRQHLTKLGEMLDTMSDDEEGGEDA</sequence>
<dbReference type="SUPFAM" id="SSF46785">
    <property type="entry name" value="Winged helix' DNA-binding domain"/>
    <property type="match status" value="1"/>
</dbReference>
<dbReference type="Gene3D" id="1.10.10.10">
    <property type="entry name" value="Winged helix-like DNA-binding domain superfamily/Winged helix DNA-binding domain"/>
    <property type="match status" value="1"/>
</dbReference>
<dbReference type="OrthoDB" id="9806976at2"/>
<dbReference type="RefSeq" id="WP_077116512.1">
    <property type="nucleotide sequence ID" value="NZ_LOKT01000002.1"/>
</dbReference>
<dbReference type="InterPro" id="IPR001845">
    <property type="entry name" value="HTH_ArsR_DNA-bd_dom"/>
</dbReference>
<evidence type="ECO:0000259" key="1">
    <source>
        <dbReference type="PROSITE" id="PS50987"/>
    </source>
</evidence>
<dbReference type="PROSITE" id="PS50987">
    <property type="entry name" value="HTH_ARSR_2"/>
    <property type="match status" value="1"/>
</dbReference>
<dbReference type="SMART" id="SM00418">
    <property type="entry name" value="HTH_ARSR"/>
    <property type="match status" value="1"/>
</dbReference>
<dbReference type="PANTHER" id="PTHR38600">
    <property type="entry name" value="TRANSCRIPTIONAL REGULATORY PROTEIN"/>
    <property type="match status" value="1"/>
</dbReference>
<evidence type="ECO:0000313" key="3">
    <source>
        <dbReference type="Proteomes" id="UP000188836"/>
    </source>
</evidence>
<dbReference type="InterPro" id="IPR036388">
    <property type="entry name" value="WH-like_DNA-bd_sf"/>
</dbReference>
<reference evidence="2 3" key="1">
    <citation type="journal article" date="2016" name="Antonie Van Leeuwenhoek">
        <title>Nocardia donostiensis sp. nov., isolated from human respiratory specimens.</title>
        <authorList>
            <person name="Ercibengoa M."/>
            <person name="Bell M."/>
            <person name="Marimon J.M."/>
            <person name="Humrighouse B."/>
            <person name="Klenk H.P."/>
            <person name="Potter G."/>
            <person name="Perez-Trallero E."/>
        </authorList>
    </citation>
    <scope>NUCLEOTIDE SEQUENCE [LARGE SCALE GENOMIC DNA]</scope>
    <source>
        <strain evidence="2 3">X1655</strain>
    </source>
</reference>
<dbReference type="STRING" id="1538463.B0T36_03800"/>
<name>A0A1V2TGF3_9NOCA</name>
<dbReference type="NCBIfam" id="NF033788">
    <property type="entry name" value="HTH_metalloreg"/>
    <property type="match status" value="1"/>
</dbReference>
<dbReference type="CDD" id="cd00090">
    <property type="entry name" value="HTH_ARSR"/>
    <property type="match status" value="1"/>
</dbReference>
<accession>A0A1V2TGF3</accession>
<dbReference type="Pfam" id="PF01022">
    <property type="entry name" value="HTH_5"/>
    <property type="match status" value="1"/>
</dbReference>
<organism evidence="2 3">
    <name type="scientific">Nocardia donostiensis</name>
    <dbReference type="NCBI Taxonomy" id="1538463"/>
    <lineage>
        <taxon>Bacteria</taxon>
        <taxon>Bacillati</taxon>
        <taxon>Actinomycetota</taxon>
        <taxon>Actinomycetes</taxon>
        <taxon>Mycobacteriales</taxon>
        <taxon>Nocardiaceae</taxon>
        <taxon>Nocardia</taxon>
    </lineage>
</organism>
<dbReference type="InterPro" id="IPR036390">
    <property type="entry name" value="WH_DNA-bd_sf"/>
</dbReference>
<dbReference type="InterPro" id="IPR011991">
    <property type="entry name" value="ArsR-like_HTH"/>
</dbReference>
<dbReference type="Proteomes" id="UP000188836">
    <property type="component" value="Unassembled WGS sequence"/>
</dbReference>
<gene>
    <name evidence="2" type="ORF">B0T46_11120</name>
</gene>
<evidence type="ECO:0000313" key="2">
    <source>
        <dbReference type="EMBL" id="ONM48599.1"/>
    </source>
</evidence>
<feature type="domain" description="HTH arsR-type" evidence="1">
    <location>
        <begin position="2"/>
        <end position="96"/>
    </location>
</feature>
<dbReference type="GO" id="GO:0003700">
    <property type="term" value="F:DNA-binding transcription factor activity"/>
    <property type="evidence" value="ECO:0007669"/>
    <property type="project" value="InterPro"/>
</dbReference>
<dbReference type="PRINTS" id="PR00778">
    <property type="entry name" value="HTHARSR"/>
</dbReference>
<protein>
    <submittedName>
        <fullName evidence="2">Transcriptional regulator</fullName>
    </submittedName>
</protein>
<dbReference type="AlphaFoldDB" id="A0A1V2TGF3"/>
<comment type="caution">
    <text evidence="2">The sequence shown here is derived from an EMBL/GenBank/DDBJ whole genome shotgun (WGS) entry which is preliminary data.</text>
</comment>
<keyword evidence="3" id="KW-1185">Reference proteome</keyword>
<dbReference type="PANTHER" id="PTHR38600:SF2">
    <property type="entry name" value="SLL0088 PROTEIN"/>
    <property type="match status" value="1"/>
</dbReference>